<protein>
    <submittedName>
        <fullName evidence="1">Uncharacterized protein</fullName>
    </submittedName>
</protein>
<gene>
    <name evidence="1" type="ORF">HLH34_13665</name>
</gene>
<dbReference type="AlphaFoldDB" id="A0A7W4PEV4"/>
<evidence type="ECO:0000313" key="2">
    <source>
        <dbReference type="Proteomes" id="UP000555756"/>
    </source>
</evidence>
<organism evidence="1 2">
    <name type="scientific">Gluconacetobacter azotocaptans</name>
    <dbReference type="NCBI Taxonomy" id="142834"/>
    <lineage>
        <taxon>Bacteria</taxon>
        <taxon>Pseudomonadati</taxon>
        <taxon>Pseudomonadota</taxon>
        <taxon>Alphaproteobacteria</taxon>
        <taxon>Acetobacterales</taxon>
        <taxon>Acetobacteraceae</taxon>
        <taxon>Gluconacetobacter</taxon>
    </lineage>
</organism>
<accession>A0A7W4PEV4</accession>
<dbReference type="EMBL" id="JABEQF010000011">
    <property type="protein sequence ID" value="MBB2190995.1"/>
    <property type="molecule type" value="Genomic_DNA"/>
</dbReference>
<name>A0A7W4PEV4_9PROT</name>
<reference evidence="1 2" key="1">
    <citation type="submission" date="2020-04" db="EMBL/GenBank/DDBJ databases">
        <title>Description of novel Gluconacetobacter.</title>
        <authorList>
            <person name="Sombolestani A."/>
        </authorList>
    </citation>
    <scope>NUCLEOTIDE SEQUENCE [LARGE SCALE GENOMIC DNA]</scope>
    <source>
        <strain evidence="1 2">LMG 21311</strain>
    </source>
</reference>
<proteinExistence type="predicted"/>
<dbReference type="Proteomes" id="UP000555756">
    <property type="component" value="Unassembled WGS sequence"/>
</dbReference>
<comment type="caution">
    <text evidence="1">The sequence shown here is derived from an EMBL/GenBank/DDBJ whole genome shotgun (WGS) entry which is preliminary data.</text>
</comment>
<sequence>MGQLFDNVFPNGHKYREIPWEITNNPLVIVEIVETARRVMPEAIDVIAGLVHRLDSREIALQHICSPGPNQSHP</sequence>
<evidence type="ECO:0000313" key="1">
    <source>
        <dbReference type="EMBL" id="MBB2190995.1"/>
    </source>
</evidence>
<dbReference type="RefSeq" id="WP_183120133.1">
    <property type="nucleotide sequence ID" value="NZ_JABEQF010000011.1"/>
</dbReference>
<keyword evidence="2" id="KW-1185">Reference proteome</keyword>